<dbReference type="RefSeq" id="WP_119077527.1">
    <property type="nucleotide sequence ID" value="NZ_CP029600.1"/>
</dbReference>
<name>A0ABM6WBG2_9BACT</name>
<gene>
    <name evidence="2" type="ORF">DLD77_06230</name>
</gene>
<accession>A0ABM6WBG2</accession>
<organism evidence="2 3">
    <name type="scientific">Chitinophaga alhagiae</name>
    <dbReference type="NCBI Taxonomy" id="2203219"/>
    <lineage>
        <taxon>Bacteria</taxon>
        <taxon>Pseudomonadati</taxon>
        <taxon>Bacteroidota</taxon>
        <taxon>Chitinophagia</taxon>
        <taxon>Chitinophagales</taxon>
        <taxon>Chitinophagaceae</taxon>
        <taxon>Chitinophaga</taxon>
    </lineage>
</organism>
<protein>
    <submittedName>
        <fullName evidence="2">Uncharacterized protein</fullName>
    </submittedName>
</protein>
<reference evidence="2 3" key="1">
    <citation type="submission" date="2018-05" db="EMBL/GenBank/DDBJ databases">
        <title>Chitinophaga sp. nov., isolated from rhizosphere soil of Alhagi.</title>
        <authorList>
            <person name="Liu Y."/>
        </authorList>
    </citation>
    <scope>NUCLEOTIDE SEQUENCE [LARGE SCALE GENOMIC DNA]</scope>
    <source>
        <strain evidence="2 3">T22</strain>
    </source>
</reference>
<proteinExistence type="predicted"/>
<evidence type="ECO:0000313" key="3">
    <source>
        <dbReference type="Proteomes" id="UP000246099"/>
    </source>
</evidence>
<evidence type="ECO:0000256" key="1">
    <source>
        <dbReference type="SAM" id="SignalP"/>
    </source>
</evidence>
<feature type="chain" id="PRO_5045397004" evidence="1">
    <location>
        <begin position="21"/>
        <end position="231"/>
    </location>
</feature>
<keyword evidence="3" id="KW-1185">Reference proteome</keyword>
<dbReference type="Pfam" id="PF20329">
    <property type="entry name" value="DUF6624"/>
    <property type="match status" value="1"/>
</dbReference>
<dbReference type="InterPro" id="IPR046732">
    <property type="entry name" value="DUF6624"/>
</dbReference>
<evidence type="ECO:0000313" key="2">
    <source>
        <dbReference type="EMBL" id="AWO01313.1"/>
    </source>
</evidence>
<feature type="signal peptide" evidence="1">
    <location>
        <begin position="1"/>
        <end position="20"/>
    </location>
</feature>
<sequence>MIKFAIYLFLAFMAAIPMQAQDVGNAALARAMDSIYRKDQQYRLLLQAVETHPALKDSIARAAGITADADTVYFYLLDEVLALDAANVRFIDSVTRQEGFPGIKALGPQRAHFAWLVIQHSDSATLSRYLPIIKEAADKKDLPFYCYAYSADKDLVRKGKAQRYGSQIREGVIKKTGKTMRFIWPVEVPGQLNERRKAAGLADTVEEYARSNGFTYQVVKLGEFTVNTEKE</sequence>
<dbReference type="Proteomes" id="UP000246099">
    <property type="component" value="Chromosome"/>
</dbReference>
<keyword evidence="1" id="KW-0732">Signal</keyword>
<dbReference type="EMBL" id="CP029600">
    <property type="protein sequence ID" value="AWO01313.1"/>
    <property type="molecule type" value="Genomic_DNA"/>
</dbReference>